<sequence>MLDFLTYTFPISGVTTNILIPPIVAFIVSFFTSMGGVSGAFLLLPFQVSFLNYTSPGVSGTNFIFNVVAIPSGVYRYHKEKRIPWPLAWVIMVGTVPGIIIGYYIRIKILPDPKSFKFFVGLVLLYIGVRLFFDVIKKKKAAAQKKFDQKLTKEAVVKTISFSLKKTVYEFWGEQFSFSTIGVFTLAFIIGVIGGAYGIGGGAIMSPFLVTFFKLPVHSIAGACLMGTATASVFGVLYYAIIPSPPGLQTGPDWLLGILFGIGGAFGIYLGARMQKHVPQKHIKLILSILIVYIALRYITQFFY</sequence>
<keyword evidence="7" id="KW-1185">Reference proteome</keyword>
<evidence type="ECO:0000256" key="3">
    <source>
        <dbReference type="ARBA" id="ARBA00022989"/>
    </source>
</evidence>
<evidence type="ECO:0000256" key="2">
    <source>
        <dbReference type="ARBA" id="ARBA00022692"/>
    </source>
</evidence>
<feature type="transmembrane region" description="Helical" evidence="5">
    <location>
        <begin position="220"/>
        <end position="242"/>
    </location>
</feature>
<name>A0A0U9HN79_9BACT</name>
<dbReference type="Pfam" id="PF01925">
    <property type="entry name" value="TauE"/>
    <property type="match status" value="1"/>
</dbReference>
<reference evidence="7" key="1">
    <citation type="submission" date="2016-01" db="EMBL/GenBank/DDBJ databases">
        <title>Draft genome sequence of Thermodesulfovibrio aggregans strain TGE-P1.</title>
        <authorList>
            <person name="Sekiguchi Y."/>
            <person name="Ohashi A."/>
            <person name="Matsuura N."/>
            <person name="Tourlousse M.D."/>
        </authorList>
    </citation>
    <scope>NUCLEOTIDE SEQUENCE [LARGE SCALE GENOMIC DNA]</scope>
    <source>
        <strain evidence="7">TGE-P1</strain>
    </source>
</reference>
<organism evidence="6 7">
    <name type="scientific">Thermodesulfovibrio aggregans</name>
    <dbReference type="NCBI Taxonomy" id="86166"/>
    <lineage>
        <taxon>Bacteria</taxon>
        <taxon>Pseudomonadati</taxon>
        <taxon>Nitrospirota</taxon>
        <taxon>Thermodesulfovibrionia</taxon>
        <taxon>Thermodesulfovibrionales</taxon>
        <taxon>Thermodesulfovibrionaceae</taxon>
        <taxon>Thermodesulfovibrio</taxon>
    </lineage>
</organism>
<feature type="transmembrane region" description="Helical" evidence="5">
    <location>
        <begin position="284"/>
        <end position="303"/>
    </location>
</feature>
<accession>A0A0U9HN79</accession>
<feature type="transmembrane region" description="Helical" evidence="5">
    <location>
        <begin position="20"/>
        <end position="46"/>
    </location>
</feature>
<feature type="transmembrane region" description="Helical" evidence="5">
    <location>
        <begin position="116"/>
        <end position="133"/>
    </location>
</feature>
<dbReference type="InterPro" id="IPR002781">
    <property type="entry name" value="TM_pro_TauE-like"/>
</dbReference>
<proteinExistence type="inferred from homology"/>
<evidence type="ECO:0000313" key="7">
    <source>
        <dbReference type="Proteomes" id="UP000054976"/>
    </source>
</evidence>
<dbReference type="RefSeq" id="WP_059175419.1">
    <property type="nucleotide sequence ID" value="NZ_BCNO01000001.1"/>
</dbReference>
<feature type="transmembrane region" description="Helical" evidence="5">
    <location>
        <begin position="176"/>
        <end position="199"/>
    </location>
</feature>
<dbReference type="OrthoDB" id="9788634at2"/>
<keyword evidence="5" id="KW-1003">Cell membrane</keyword>
<feature type="transmembrane region" description="Helical" evidence="5">
    <location>
        <begin position="83"/>
        <end position="104"/>
    </location>
</feature>
<dbReference type="PANTHER" id="PTHR43483">
    <property type="entry name" value="MEMBRANE TRANSPORTER PROTEIN HI_0806-RELATED"/>
    <property type="match status" value="1"/>
</dbReference>
<evidence type="ECO:0000313" key="6">
    <source>
        <dbReference type="EMBL" id="GAQ93929.1"/>
    </source>
</evidence>
<evidence type="ECO:0000256" key="1">
    <source>
        <dbReference type="ARBA" id="ARBA00004141"/>
    </source>
</evidence>
<evidence type="ECO:0000256" key="5">
    <source>
        <dbReference type="RuleBase" id="RU363041"/>
    </source>
</evidence>
<keyword evidence="2 5" id="KW-0812">Transmembrane</keyword>
<dbReference type="PANTHER" id="PTHR43483:SF3">
    <property type="entry name" value="MEMBRANE TRANSPORTER PROTEIN HI_0806-RELATED"/>
    <property type="match status" value="1"/>
</dbReference>
<protein>
    <recommendedName>
        <fullName evidence="5">Probable membrane transporter protein</fullName>
    </recommendedName>
</protein>
<comment type="subcellular location">
    <subcellularLocation>
        <location evidence="5">Cell membrane</location>
        <topology evidence="5">Multi-pass membrane protein</topology>
    </subcellularLocation>
    <subcellularLocation>
        <location evidence="1">Membrane</location>
        <topology evidence="1">Multi-pass membrane protein</topology>
    </subcellularLocation>
</comment>
<comment type="caution">
    <text evidence="6">The sequence shown here is derived from an EMBL/GenBank/DDBJ whole genome shotgun (WGS) entry which is preliminary data.</text>
</comment>
<dbReference type="GO" id="GO:0005886">
    <property type="term" value="C:plasma membrane"/>
    <property type="evidence" value="ECO:0007669"/>
    <property type="project" value="UniProtKB-SubCell"/>
</dbReference>
<gene>
    <name evidence="6" type="ORF">TAGGR_194</name>
</gene>
<feature type="transmembrane region" description="Helical" evidence="5">
    <location>
        <begin position="58"/>
        <end position="77"/>
    </location>
</feature>
<dbReference type="EMBL" id="BCNO01000001">
    <property type="protein sequence ID" value="GAQ93929.1"/>
    <property type="molecule type" value="Genomic_DNA"/>
</dbReference>
<dbReference type="STRING" id="86166.TAGGR_194"/>
<dbReference type="AlphaFoldDB" id="A0A0U9HN79"/>
<comment type="similarity">
    <text evidence="5">Belongs to the 4-toluene sulfonate uptake permease (TSUP) (TC 2.A.102) family.</text>
</comment>
<keyword evidence="3 5" id="KW-1133">Transmembrane helix</keyword>
<dbReference type="Proteomes" id="UP000054976">
    <property type="component" value="Unassembled WGS sequence"/>
</dbReference>
<feature type="transmembrane region" description="Helical" evidence="5">
    <location>
        <begin position="254"/>
        <end position="272"/>
    </location>
</feature>
<evidence type="ECO:0000256" key="4">
    <source>
        <dbReference type="ARBA" id="ARBA00023136"/>
    </source>
</evidence>
<keyword evidence="4 5" id="KW-0472">Membrane</keyword>